<protein>
    <submittedName>
        <fullName evidence="3">Uncharacterized protein</fullName>
    </submittedName>
</protein>
<dbReference type="PANTHER" id="PTHR38396">
    <property type="entry name" value="TRANSMEMBRANE PROTEIN"/>
    <property type="match status" value="1"/>
</dbReference>
<dbReference type="Proteomes" id="UP000734854">
    <property type="component" value="Unassembled WGS sequence"/>
</dbReference>
<feature type="signal peptide" evidence="2">
    <location>
        <begin position="1"/>
        <end position="30"/>
    </location>
</feature>
<comment type="caution">
    <text evidence="3">The sequence shown here is derived from an EMBL/GenBank/DDBJ whole genome shotgun (WGS) entry which is preliminary data.</text>
</comment>
<feature type="chain" id="PRO_5035187365" evidence="2">
    <location>
        <begin position="31"/>
        <end position="88"/>
    </location>
</feature>
<organism evidence="3 4">
    <name type="scientific">Zingiber officinale</name>
    <name type="common">Ginger</name>
    <name type="synonym">Amomum zingiber</name>
    <dbReference type="NCBI Taxonomy" id="94328"/>
    <lineage>
        <taxon>Eukaryota</taxon>
        <taxon>Viridiplantae</taxon>
        <taxon>Streptophyta</taxon>
        <taxon>Embryophyta</taxon>
        <taxon>Tracheophyta</taxon>
        <taxon>Spermatophyta</taxon>
        <taxon>Magnoliopsida</taxon>
        <taxon>Liliopsida</taxon>
        <taxon>Zingiberales</taxon>
        <taxon>Zingiberaceae</taxon>
        <taxon>Zingiber</taxon>
    </lineage>
</organism>
<evidence type="ECO:0000256" key="2">
    <source>
        <dbReference type="SAM" id="SignalP"/>
    </source>
</evidence>
<keyword evidence="4" id="KW-1185">Reference proteome</keyword>
<dbReference type="PANTHER" id="PTHR38396:SF1">
    <property type="entry name" value="TRANSMEMBRANE PROTEIN"/>
    <property type="match status" value="1"/>
</dbReference>
<evidence type="ECO:0000256" key="1">
    <source>
        <dbReference type="SAM" id="MobiDB-lite"/>
    </source>
</evidence>
<keyword evidence="2" id="KW-0732">Signal</keyword>
<feature type="region of interest" description="Disordered" evidence="1">
    <location>
        <begin position="63"/>
        <end position="88"/>
    </location>
</feature>
<proteinExistence type="predicted"/>
<name>A0A8J5HGX2_ZINOF</name>
<dbReference type="AlphaFoldDB" id="A0A8J5HGX2"/>
<evidence type="ECO:0000313" key="4">
    <source>
        <dbReference type="Proteomes" id="UP000734854"/>
    </source>
</evidence>
<gene>
    <name evidence="3" type="ORF">ZIOFF_014152</name>
</gene>
<sequence length="88" mass="9681">MPPRAYVLIFVCWALLTVITPTLISWSASAKPNLVATDPGETLLEMKVNRRMMDSLDVLLLKNSTSKRRHRGPSPAPAPAPVTIKLKS</sequence>
<accession>A0A8J5HGX2</accession>
<reference evidence="3 4" key="1">
    <citation type="submission" date="2020-08" db="EMBL/GenBank/DDBJ databases">
        <title>Plant Genome Project.</title>
        <authorList>
            <person name="Zhang R.-G."/>
        </authorList>
    </citation>
    <scope>NUCLEOTIDE SEQUENCE [LARGE SCALE GENOMIC DNA]</scope>
    <source>
        <tissue evidence="3">Rhizome</tissue>
    </source>
</reference>
<dbReference type="EMBL" id="JACMSC010000004">
    <property type="protein sequence ID" value="KAG6524246.1"/>
    <property type="molecule type" value="Genomic_DNA"/>
</dbReference>
<evidence type="ECO:0000313" key="3">
    <source>
        <dbReference type="EMBL" id="KAG6524246.1"/>
    </source>
</evidence>